<evidence type="ECO:0000256" key="1">
    <source>
        <dbReference type="ARBA" id="ARBA00004429"/>
    </source>
</evidence>
<dbReference type="OrthoDB" id="9760776at2"/>
<evidence type="ECO:0000256" key="8">
    <source>
        <dbReference type="ARBA" id="ARBA00022989"/>
    </source>
</evidence>
<feature type="region of interest" description="Disordered" evidence="11">
    <location>
        <begin position="341"/>
        <end position="375"/>
    </location>
</feature>
<dbReference type="SUPFAM" id="SSF52540">
    <property type="entry name" value="P-loop containing nucleoside triphosphate hydrolases"/>
    <property type="match status" value="1"/>
</dbReference>
<accession>A0A1A6BK28</accession>
<sequence>MQLLNFLLSISRARIVAVFVTGLISGVASTYLLTLMNSVLSPENHSAATLQRFAATGLVALAGALLSQVLLIRLTQDAIYQLRQGLSAKVINAPLQDLERMGLHRLMATLTEDVRSLSQAVTAIPNMCIDVTTIVGSLTFLAAVSGPLFAVTIAGTLISIASAETVLRRVRHMYHQARENEDALLRSFSAMTLGIKELKLHRSRRRDFMDRHLLGSARTLRTQNVRAGSWLSAAQGFGQLFQLATMGLILFVVAAALALPRDTMVSYLLVTMFLSRPMQSLMKQIPELLRGDVALAKIRTLNLSIEDHRDQERLPCIERPPVGQARLDLINVSYAYQSELPPSVPPGPGGGQAGRPLPPGPPPSPEGAGPGFQLGPVDLTFEPGQITFVVGGNGSGKSTLAKLITGLYPPASGSLVLNGEKIGHDNVEWFRQHCSAVFTDFHLFDDYLGFDRPGIDDEVRHYLHQLQIAHKVTVQDGRLSTVALSHGQRKRLALLTALLEDRSIYVFDEWAADQEPRFREVFYTELLPGLKKRGKTVIVITHDDRYFQSADQLVKLDFGQVAAARQDAANRCRSSPAAATR</sequence>
<evidence type="ECO:0000256" key="11">
    <source>
        <dbReference type="SAM" id="MobiDB-lite"/>
    </source>
</evidence>
<evidence type="ECO:0000313" key="18">
    <source>
        <dbReference type="Proteomes" id="UP000193928"/>
    </source>
</evidence>
<organism evidence="15 17">
    <name type="scientific">Mycobacterium gordonae</name>
    <dbReference type="NCBI Taxonomy" id="1778"/>
    <lineage>
        <taxon>Bacteria</taxon>
        <taxon>Bacillati</taxon>
        <taxon>Actinomycetota</taxon>
        <taxon>Actinomycetes</taxon>
        <taxon>Mycobacteriales</taxon>
        <taxon>Mycobacteriaceae</taxon>
        <taxon>Mycobacterium</taxon>
    </lineage>
</organism>
<dbReference type="Proteomes" id="UP000093757">
    <property type="component" value="Unassembled WGS sequence"/>
</dbReference>
<evidence type="ECO:0000256" key="12">
    <source>
        <dbReference type="SAM" id="Phobius"/>
    </source>
</evidence>
<keyword evidence="3" id="KW-1003">Cell membrane</keyword>
<evidence type="ECO:0000256" key="9">
    <source>
        <dbReference type="ARBA" id="ARBA00023136"/>
    </source>
</evidence>
<evidence type="ECO:0000313" key="17">
    <source>
        <dbReference type="Proteomes" id="UP000093757"/>
    </source>
</evidence>
<dbReference type="InterPro" id="IPR017871">
    <property type="entry name" value="ABC_transporter-like_CS"/>
</dbReference>
<dbReference type="InterPro" id="IPR003439">
    <property type="entry name" value="ABC_transporter-like_ATP-bd"/>
</dbReference>
<gene>
    <name evidence="15" type="ORF">A9W98_01120</name>
    <name evidence="16" type="ORF">AWC08_29200</name>
</gene>
<feature type="transmembrane region" description="Helical" evidence="12">
    <location>
        <begin position="53"/>
        <end position="74"/>
    </location>
</feature>
<feature type="transmembrane region" description="Helical" evidence="12">
    <location>
        <begin position="240"/>
        <end position="259"/>
    </location>
</feature>
<feature type="domain" description="ABC transmembrane type-1" evidence="14">
    <location>
        <begin position="1"/>
        <end position="290"/>
    </location>
</feature>
<evidence type="ECO:0000313" key="15">
    <source>
        <dbReference type="EMBL" id="OBS02680.1"/>
    </source>
</evidence>
<dbReference type="EMBL" id="LQOY01000116">
    <property type="protein sequence ID" value="ORV82124.1"/>
    <property type="molecule type" value="Genomic_DNA"/>
</dbReference>
<feature type="transmembrane region" description="Helical" evidence="12">
    <location>
        <begin position="148"/>
        <end position="167"/>
    </location>
</feature>
<dbReference type="PROSITE" id="PS00211">
    <property type="entry name" value="ABC_TRANSPORTER_1"/>
    <property type="match status" value="1"/>
</dbReference>
<dbReference type="Gene3D" id="3.40.50.300">
    <property type="entry name" value="P-loop containing nucleotide triphosphate hydrolases"/>
    <property type="match status" value="1"/>
</dbReference>
<evidence type="ECO:0000256" key="2">
    <source>
        <dbReference type="ARBA" id="ARBA00022448"/>
    </source>
</evidence>
<evidence type="ECO:0000256" key="6">
    <source>
        <dbReference type="ARBA" id="ARBA00022840"/>
    </source>
</evidence>
<comment type="caution">
    <text evidence="15">The sequence shown here is derived from an EMBL/GenBank/DDBJ whole genome shotgun (WGS) entry which is preliminary data.</text>
</comment>
<keyword evidence="5" id="KW-0547">Nucleotide-binding</keyword>
<keyword evidence="18" id="KW-1185">Reference proteome</keyword>
<dbReference type="Gene3D" id="1.20.1560.10">
    <property type="entry name" value="ABC transporter type 1, transmembrane domain"/>
    <property type="match status" value="1"/>
</dbReference>
<dbReference type="InterPro" id="IPR039421">
    <property type="entry name" value="Type_1_exporter"/>
</dbReference>
<keyword evidence="6 15" id="KW-0067">ATP-binding</keyword>
<evidence type="ECO:0000313" key="16">
    <source>
        <dbReference type="EMBL" id="ORV82124.1"/>
    </source>
</evidence>
<evidence type="ECO:0000256" key="7">
    <source>
        <dbReference type="ARBA" id="ARBA00022967"/>
    </source>
</evidence>
<dbReference type="Proteomes" id="UP000193928">
    <property type="component" value="Unassembled WGS sequence"/>
</dbReference>
<dbReference type="SUPFAM" id="SSF90123">
    <property type="entry name" value="ABC transporter transmembrane region"/>
    <property type="match status" value="1"/>
</dbReference>
<feature type="domain" description="ABC transporter" evidence="13">
    <location>
        <begin position="327"/>
        <end position="581"/>
    </location>
</feature>
<evidence type="ECO:0000256" key="4">
    <source>
        <dbReference type="ARBA" id="ARBA00022692"/>
    </source>
</evidence>
<dbReference type="RefSeq" id="WP_065133172.1">
    <property type="nucleotide sequence ID" value="NZ_JACKSU010000043.1"/>
</dbReference>
<keyword evidence="4 12" id="KW-0812">Transmembrane</keyword>
<dbReference type="GO" id="GO:0140359">
    <property type="term" value="F:ABC-type transporter activity"/>
    <property type="evidence" value="ECO:0007669"/>
    <property type="project" value="InterPro"/>
</dbReference>
<dbReference type="InterPro" id="IPR036640">
    <property type="entry name" value="ABC1_TM_sf"/>
</dbReference>
<feature type="compositionally biased region" description="Pro residues" evidence="11">
    <location>
        <begin position="356"/>
        <end position="365"/>
    </location>
</feature>
<keyword evidence="8 12" id="KW-1133">Transmembrane helix</keyword>
<feature type="transmembrane region" description="Helical" evidence="12">
    <location>
        <begin position="123"/>
        <end position="142"/>
    </location>
</feature>
<dbReference type="SMART" id="SM00382">
    <property type="entry name" value="AAA"/>
    <property type="match status" value="1"/>
</dbReference>
<evidence type="ECO:0000256" key="10">
    <source>
        <dbReference type="ARBA" id="ARBA00023455"/>
    </source>
</evidence>
<dbReference type="Pfam" id="PF00005">
    <property type="entry name" value="ABC_tran"/>
    <property type="match status" value="1"/>
</dbReference>
<dbReference type="InterPro" id="IPR003593">
    <property type="entry name" value="AAA+_ATPase"/>
</dbReference>
<dbReference type="GO" id="GO:0016887">
    <property type="term" value="F:ATP hydrolysis activity"/>
    <property type="evidence" value="ECO:0007669"/>
    <property type="project" value="InterPro"/>
</dbReference>
<keyword evidence="3" id="KW-0997">Cell inner membrane</keyword>
<reference evidence="15 17" key="2">
    <citation type="submission" date="2016-06" db="EMBL/GenBank/DDBJ databases">
        <authorList>
            <person name="Kjaerup R.B."/>
            <person name="Dalgaard T.S."/>
            <person name="Juul-Madsen H.R."/>
        </authorList>
    </citation>
    <scope>NUCLEOTIDE SEQUENCE [LARGE SCALE GENOMIC DNA]</scope>
    <source>
        <strain evidence="15 17">1245752.6</strain>
    </source>
</reference>
<evidence type="ECO:0000259" key="13">
    <source>
        <dbReference type="PROSITE" id="PS50893"/>
    </source>
</evidence>
<keyword evidence="9 12" id="KW-0472">Membrane</keyword>
<comment type="similarity">
    <text evidence="10">Belongs to the ABC transporter superfamily. Siderophore-Fe(3+) uptake transporter (SIUT) (TC 3.A.1.21) family.</text>
</comment>
<dbReference type="InterPro" id="IPR011527">
    <property type="entry name" value="ABC1_TM_dom"/>
</dbReference>
<dbReference type="GO" id="GO:0005886">
    <property type="term" value="C:plasma membrane"/>
    <property type="evidence" value="ECO:0007669"/>
    <property type="project" value="UniProtKB-SubCell"/>
</dbReference>
<keyword evidence="7" id="KW-1278">Translocase</keyword>
<dbReference type="InterPro" id="IPR027417">
    <property type="entry name" value="P-loop_NTPase"/>
</dbReference>
<dbReference type="PANTHER" id="PTHR24221:SF654">
    <property type="entry name" value="ATP-BINDING CASSETTE SUB-FAMILY B MEMBER 6"/>
    <property type="match status" value="1"/>
</dbReference>
<feature type="transmembrane region" description="Helical" evidence="12">
    <location>
        <begin position="12"/>
        <end position="33"/>
    </location>
</feature>
<dbReference type="AlphaFoldDB" id="A0A1A6BK28"/>
<keyword evidence="2" id="KW-0813">Transport</keyword>
<name>A0A1A6BK28_MYCGO</name>
<dbReference type="GO" id="GO:0034040">
    <property type="term" value="F:ATPase-coupled lipid transmembrane transporter activity"/>
    <property type="evidence" value="ECO:0007669"/>
    <property type="project" value="TreeGrafter"/>
</dbReference>
<proteinExistence type="inferred from homology"/>
<evidence type="ECO:0000256" key="3">
    <source>
        <dbReference type="ARBA" id="ARBA00022519"/>
    </source>
</evidence>
<dbReference type="Pfam" id="PF00664">
    <property type="entry name" value="ABC_membrane"/>
    <property type="match status" value="1"/>
</dbReference>
<evidence type="ECO:0000256" key="5">
    <source>
        <dbReference type="ARBA" id="ARBA00022741"/>
    </source>
</evidence>
<dbReference type="EMBL" id="MAEM01000157">
    <property type="protein sequence ID" value="OBS02680.1"/>
    <property type="molecule type" value="Genomic_DNA"/>
</dbReference>
<dbReference type="CDD" id="cd03228">
    <property type="entry name" value="ABCC_MRP_Like"/>
    <property type="match status" value="1"/>
</dbReference>
<dbReference type="PANTHER" id="PTHR24221">
    <property type="entry name" value="ATP-BINDING CASSETTE SUB-FAMILY B"/>
    <property type="match status" value="1"/>
</dbReference>
<comment type="subcellular location">
    <subcellularLocation>
        <location evidence="1">Cell inner membrane</location>
        <topology evidence="1">Multi-pass membrane protein</topology>
    </subcellularLocation>
</comment>
<dbReference type="PROSITE" id="PS50929">
    <property type="entry name" value="ABC_TM1F"/>
    <property type="match status" value="1"/>
</dbReference>
<dbReference type="GO" id="GO:0005524">
    <property type="term" value="F:ATP binding"/>
    <property type="evidence" value="ECO:0007669"/>
    <property type="project" value="UniProtKB-KW"/>
</dbReference>
<dbReference type="PROSITE" id="PS50893">
    <property type="entry name" value="ABC_TRANSPORTER_2"/>
    <property type="match status" value="1"/>
</dbReference>
<evidence type="ECO:0000259" key="14">
    <source>
        <dbReference type="PROSITE" id="PS50929"/>
    </source>
</evidence>
<protein>
    <submittedName>
        <fullName evidence="15">ABC transporter ATP-binding protein</fullName>
    </submittedName>
</protein>
<reference evidence="16 18" key="1">
    <citation type="submission" date="2016-01" db="EMBL/GenBank/DDBJ databases">
        <title>The new phylogeny of the genus Mycobacterium.</title>
        <authorList>
            <person name="Tarcisio F."/>
            <person name="Conor M."/>
            <person name="Antonella G."/>
            <person name="Elisabetta G."/>
            <person name="Giulia F.S."/>
            <person name="Sara T."/>
            <person name="Anna F."/>
            <person name="Clotilde B."/>
            <person name="Roberto B."/>
            <person name="Veronica D.S."/>
            <person name="Fabio R."/>
            <person name="Monica P."/>
            <person name="Olivier J."/>
            <person name="Enrico T."/>
            <person name="Nicola S."/>
        </authorList>
    </citation>
    <scope>NUCLEOTIDE SEQUENCE [LARGE SCALE GENOMIC DNA]</scope>
    <source>
        <strain evidence="16 18">DSM 44160</strain>
    </source>
</reference>